<dbReference type="Pfam" id="PF01066">
    <property type="entry name" value="CDP-OH_P_transf"/>
    <property type="match status" value="1"/>
</dbReference>
<keyword evidence="1 2" id="KW-0808">Transferase</keyword>
<organism evidence="4 5">
    <name type="scientific">Paracoccus tibetensis</name>
    <dbReference type="NCBI Taxonomy" id="336292"/>
    <lineage>
        <taxon>Bacteria</taxon>
        <taxon>Pseudomonadati</taxon>
        <taxon>Pseudomonadota</taxon>
        <taxon>Alphaproteobacteria</taxon>
        <taxon>Rhodobacterales</taxon>
        <taxon>Paracoccaceae</taxon>
        <taxon>Paracoccus</taxon>
    </lineage>
</organism>
<feature type="transmembrane region" description="Helical" evidence="3">
    <location>
        <begin position="101"/>
        <end position="121"/>
    </location>
</feature>
<gene>
    <name evidence="4" type="ORF">SAMN05660710_02240</name>
</gene>
<feature type="transmembrane region" description="Helical" evidence="3">
    <location>
        <begin position="21"/>
        <end position="39"/>
    </location>
</feature>
<dbReference type="Proteomes" id="UP000199502">
    <property type="component" value="Unassembled WGS sequence"/>
</dbReference>
<dbReference type="GO" id="GO:0016020">
    <property type="term" value="C:membrane"/>
    <property type="evidence" value="ECO:0007669"/>
    <property type="project" value="InterPro"/>
</dbReference>
<proteinExistence type="inferred from homology"/>
<feature type="transmembrane region" description="Helical" evidence="3">
    <location>
        <begin position="159"/>
        <end position="181"/>
    </location>
</feature>
<accession>A0A1G5HR52</accession>
<dbReference type="STRING" id="336292.SAMN05660710_02240"/>
<dbReference type="PROSITE" id="PS00379">
    <property type="entry name" value="CDP_ALCOHOL_P_TRANSF"/>
    <property type="match status" value="1"/>
</dbReference>
<evidence type="ECO:0000256" key="3">
    <source>
        <dbReference type="SAM" id="Phobius"/>
    </source>
</evidence>
<keyword evidence="3" id="KW-1133">Transmembrane helix</keyword>
<dbReference type="GO" id="GO:0016780">
    <property type="term" value="F:phosphotransferase activity, for other substituted phosphate groups"/>
    <property type="evidence" value="ECO:0007669"/>
    <property type="project" value="InterPro"/>
</dbReference>
<sequence>MQPAAPPQGPPAAAPIAPARFLAVGAAGLGALAVAGWTLALRPPALVLAALVFAALAVGVAGAMRRGYPHPRIGACNLVTLLRAALVCALLAALWQGRTGGWPIAGIATLALALDGLDGWLARRSGLVSAFGARFDIEVDAAFALVLTLHALARTEIGGEVLILGLIRYVFVLAAWLWPWLAGPLPESRRRKLICVAQLSVLIALQTPLLAPDAAIIAVRLAAAALVWSFWLDIHHLYTARR</sequence>
<dbReference type="InterPro" id="IPR043130">
    <property type="entry name" value="CDP-OH_PTrfase_TM_dom"/>
</dbReference>
<evidence type="ECO:0000313" key="4">
    <source>
        <dbReference type="EMBL" id="SCY65929.1"/>
    </source>
</evidence>
<dbReference type="AlphaFoldDB" id="A0A1G5HR52"/>
<feature type="transmembrane region" description="Helical" evidence="3">
    <location>
        <begin position="217"/>
        <end position="238"/>
    </location>
</feature>
<keyword evidence="5" id="KW-1185">Reference proteome</keyword>
<feature type="transmembrane region" description="Helical" evidence="3">
    <location>
        <begin position="45"/>
        <end position="63"/>
    </location>
</feature>
<protein>
    <submittedName>
        <fullName evidence="4">Phosphatidylglycerophosphate synthase</fullName>
    </submittedName>
</protein>
<dbReference type="InterPro" id="IPR048254">
    <property type="entry name" value="CDP_ALCOHOL_P_TRANSF_CS"/>
</dbReference>
<comment type="similarity">
    <text evidence="2">Belongs to the CDP-alcohol phosphatidyltransferase class-I family.</text>
</comment>
<keyword evidence="3" id="KW-0812">Transmembrane</keyword>
<dbReference type="EMBL" id="FMVT01000007">
    <property type="protein sequence ID" value="SCY65929.1"/>
    <property type="molecule type" value="Genomic_DNA"/>
</dbReference>
<dbReference type="InterPro" id="IPR000462">
    <property type="entry name" value="CDP-OH_P_trans"/>
</dbReference>
<evidence type="ECO:0000256" key="2">
    <source>
        <dbReference type="RuleBase" id="RU003750"/>
    </source>
</evidence>
<dbReference type="GO" id="GO:0008654">
    <property type="term" value="P:phospholipid biosynthetic process"/>
    <property type="evidence" value="ECO:0007669"/>
    <property type="project" value="InterPro"/>
</dbReference>
<feature type="transmembrane region" description="Helical" evidence="3">
    <location>
        <begin position="75"/>
        <end position="95"/>
    </location>
</feature>
<keyword evidence="3" id="KW-0472">Membrane</keyword>
<name>A0A1G5HR52_9RHOB</name>
<evidence type="ECO:0000256" key="1">
    <source>
        <dbReference type="ARBA" id="ARBA00022679"/>
    </source>
</evidence>
<reference evidence="4 5" key="1">
    <citation type="submission" date="2016-10" db="EMBL/GenBank/DDBJ databases">
        <authorList>
            <person name="de Groot N.N."/>
        </authorList>
    </citation>
    <scope>NUCLEOTIDE SEQUENCE [LARGE SCALE GENOMIC DNA]</scope>
    <source>
        <strain evidence="4 5">CGMCC 1.8925</strain>
    </source>
</reference>
<evidence type="ECO:0000313" key="5">
    <source>
        <dbReference type="Proteomes" id="UP000199502"/>
    </source>
</evidence>
<dbReference type="Gene3D" id="1.20.120.1760">
    <property type="match status" value="1"/>
</dbReference>